<reference evidence="1 2" key="1">
    <citation type="submission" date="2021-01" db="EMBL/GenBank/DDBJ databases">
        <title>Genomic Encyclopedia of Type Strains, Phase IV (KMG-IV): sequencing the most valuable type-strain genomes for metagenomic binning, comparative biology and taxonomic classification.</title>
        <authorList>
            <person name="Goeker M."/>
        </authorList>
    </citation>
    <scope>NUCLEOTIDE SEQUENCE [LARGE SCALE GENOMIC DNA]</scope>
    <source>
        <strain evidence="1 2">DSM 103394</strain>
    </source>
</reference>
<organism evidence="1 2">
    <name type="scientific">Bacillus capparidis</name>
    <dbReference type="NCBI Taxonomy" id="1840411"/>
    <lineage>
        <taxon>Bacteria</taxon>
        <taxon>Bacillati</taxon>
        <taxon>Bacillota</taxon>
        <taxon>Bacilli</taxon>
        <taxon>Bacillales</taxon>
        <taxon>Bacillaceae</taxon>
        <taxon>Bacillus</taxon>
    </lineage>
</organism>
<accession>A0ABS4CT64</accession>
<gene>
    <name evidence="1" type="ORF">JOC74_001257</name>
</gene>
<evidence type="ECO:0000313" key="2">
    <source>
        <dbReference type="Proteomes" id="UP000674416"/>
    </source>
</evidence>
<dbReference type="Proteomes" id="UP000674416">
    <property type="component" value="Unassembled WGS sequence"/>
</dbReference>
<comment type="caution">
    <text evidence="1">The sequence shown here is derived from an EMBL/GenBank/DDBJ whole genome shotgun (WGS) entry which is preliminary data.</text>
</comment>
<evidence type="ECO:0000313" key="1">
    <source>
        <dbReference type="EMBL" id="MBP1080769.1"/>
    </source>
</evidence>
<dbReference type="RefSeq" id="WP_211086078.1">
    <property type="nucleotide sequence ID" value="NZ_JAFDST010000001.1"/>
</dbReference>
<sequence>MLNVNEIKERKKIRLEILEQLYDLYFHPPTQNQALFTKRKELIGERNSEKHLAYHYLLTSGYIHMDVDENDRAKVMIKNKGIDYVEAFYEEKENDKLK</sequence>
<dbReference type="EMBL" id="JAFDST010000001">
    <property type="protein sequence ID" value="MBP1080769.1"/>
    <property type="molecule type" value="Genomic_DNA"/>
</dbReference>
<name>A0ABS4CT64_9BACI</name>
<protein>
    <submittedName>
        <fullName evidence="1">Uncharacterized protein</fullName>
    </submittedName>
</protein>
<keyword evidence="2" id="KW-1185">Reference proteome</keyword>
<proteinExistence type="predicted"/>